<dbReference type="SUPFAM" id="SSF103481">
    <property type="entry name" value="Multidrug resistance efflux transporter EmrE"/>
    <property type="match status" value="2"/>
</dbReference>
<evidence type="ECO:0000256" key="13">
    <source>
        <dbReference type="SAM" id="Phobius"/>
    </source>
</evidence>
<keyword evidence="9" id="KW-0448">Lipopolysaccharide biosynthesis</keyword>
<dbReference type="PANTHER" id="PTHR30561:SF1">
    <property type="entry name" value="MULTIDRUG TRANSPORTER EMRE"/>
    <property type="match status" value="1"/>
</dbReference>
<feature type="transmembrane region" description="Helical" evidence="13">
    <location>
        <begin position="216"/>
        <end position="235"/>
    </location>
</feature>
<evidence type="ECO:0000256" key="3">
    <source>
        <dbReference type="ARBA" id="ARBA00022448"/>
    </source>
</evidence>
<keyword evidence="12 13" id="KW-0472">Membrane</keyword>
<gene>
    <name evidence="15" type="ORF">GCM10010529_11470</name>
</gene>
<reference evidence="16" key="1">
    <citation type="journal article" date="2019" name="Int. J. Syst. Evol. Microbiol.">
        <title>The Global Catalogue of Microorganisms (GCM) 10K type strain sequencing project: providing services to taxonomists for standard genome sequencing and annotation.</title>
        <authorList>
            <consortium name="The Broad Institute Genomics Platform"/>
            <consortium name="The Broad Institute Genome Sequencing Center for Infectious Disease"/>
            <person name="Wu L."/>
            <person name="Ma J."/>
        </authorList>
    </citation>
    <scope>NUCLEOTIDE SEQUENCE [LARGE SCALE GENOMIC DNA]</scope>
    <source>
        <strain evidence="16">JCM 14309</strain>
    </source>
</reference>
<proteinExistence type="inferred from homology"/>
<feature type="transmembrane region" description="Helical" evidence="13">
    <location>
        <begin position="241"/>
        <end position="262"/>
    </location>
</feature>
<dbReference type="Proteomes" id="UP001500236">
    <property type="component" value="Unassembled WGS sequence"/>
</dbReference>
<feature type="transmembrane region" description="Helical" evidence="13">
    <location>
        <begin position="93"/>
        <end position="114"/>
    </location>
</feature>
<feature type="transmembrane region" description="Helical" evidence="13">
    <location>
        <begin position="60"/>
        <end position="81"/>
    </location>
</feature>
<feature type="domain" description="EamA" evidence="14">
    <location>
        <begin position="6"/>
        <end position="137"/>
    </location>
</feature>
<feature type="transmembrane region" description="Helical" evidence="13">
    <location>
        <begin position="180"/>
        <end position="200"/>
    </location>
</feature>
<dbReference type="EMBL" id="BAAAVT010000006">
    <property type="protein sequence ID" value="GAA3059498.1"/>
    <property type="molecule type" value="Genomic_DNA"/>
</dbReference>
<organism evidence="15 16">
    <name type="scientific">Nesterenkonia aethiopica</name>
    <dbReference type="NCBI Taxonomy" id="269144"/>
    <lineage>
        <taxon>Bacteria</taxon>
        <taxon>Bacillati</taxon>
        <taxon>Actinomycetota</taxon>
        <taxon>Actinomycetes</taxon>
        <taxon>Micrococcales</taxon>
        <taxon>Micrococcaceae</taxon>
        <taxon>Nesterenkonia</taxon>
    </lineage>
</organism>
<evidence type="ECO:0000256" key="12">
    <source>
        <dbReference type="ARBA" id="ARBA00023136"/>
    </source>
</evidence>
<accession>A0ABP6LTV4</accession>
<evidence type="ECO:0000256" key="4">
    <source>
        <dbReference type="ARBA" id="ARBA00022475"/>
    </source>
</evidence>
<keyword evidence="5" id="KW-0444">Lipid biosynthesis</keyword>
<name>A0ABP6LTV4_9MICC</name>
<dbReference type="PANTHER" id="PTHR30561">
    <property type="entry name" value="SMR FAMILY PROTON-DEPENDENT DRUG EFFLUX TRANSPORTER SUGE"/>
    <property type="match status" value="1"/>
</dbReference>
<feature type="transmembrane region" description="Helical" evidence="13">
    <location>
        <begin position="120"/>
        <end position="138"/>
    </location>
</feature>
<comment type="subcellular location">
    <subcellularLocation>
        <location evidence="1">Cell membrane</location>
        <topology evidence="1">Multi-pass membrane protein</topology>
    </subcellularLocation>
</comment>
<dbReference type="InterPro" id="IPR000620">
    <property type="entry name" value="EamA_dom"/>
</dbReference>
<dbReference type="Gene3D" id="1.10.3730.20">
    <property type="match status" value="2"/>
</dbReference>
<evidence type="ECO:0000256" key="10">
    <source>
        <dbReference type="ARBA" id="ARBA00022989"/>
    </source>
</evidence>
<feature type="transmembrane region" description="Helical" evidence="13">
    <location>
        <begin position="6"/>
        <end position="22"/>
    </location>
</feature>
<protein>
    <submittedName>
        <fullName evidence="15">DMT family transporter</fullName>
    </submittedName>
</protein>
<feature type="domain" description="EamA" evidence="14">
    <location>
        <begin position="150"/>
        <end position="285"/>
    </location>
</feature>
<feature type="transmembrane region" description="Helical" evidence="13">
    <location>
        <begin position="150"/>
        <end position="168"/>
    </location>
</feature>
<dbReference type="Pfam" id="PF00892">
    <property type="entry name" value="EamA"/>
    <property type="match status" value="2"/>
</dbReference>
<dbReference type="InterPro" id="IPR037185">
    <property type="entry name" value="EmrE-like"/>
</dbReference>
<evidence type="ECO:0000256" key="9">
    <source>
        <dbReference type="ARBA" id="ARBA00022985"/>
    </source>
</evidence>
<evidence type="ECO:0000256" key="1">
    <source>
        <dbReference type="ARBA" id="ARBA00004651"/>
    </source>
</evidence>
<keyword evidence="11" id="KW-0443">Lipid metabolism</keyword>
<feature type="transmembrane region" description="Helical" evidence="13">
    <location>
        <begin position="34"/>
        <end position="54"/>
    </location>
</feature>
<evidence type="ECO:0000256" key="11">
    <source>
        <dbReference type="ARBA" id="ARBA00023098"/>
    </source>
</evidence>
<keyword evidence="16" id="KW-1185">Reference proteome</keyword>
<keyword evidence="8 13" id="KW-0812">Transmembrane</keyword>
<keyword evidence="3" id="KW-0813">Transport</keyword>
<dbReference type="InterPro" id="IPR000390">
    <property type="entry name" value="Small_drug/metabolite_transptr"/>
</dbReference>
<evidence type="ECO:0000313" key="16">
    <source>
        <dbReference type="Proteomes" id="UP001500236"/>
    </source>
</evidence>
<comment type="caution">
    <text evidence="15">The sequence shown here is derived from an EMBL/GenBank/DDBJ whole genome shotgun (WGS) entry which is preliminary data.</text>
</comment>
<sequence>MSTGALTLILTAAVFHAVWNLAAKTARGDTTVFVWCYFTLGGLLCLPVGLVQMLRTGAAYGWELVAAALVSAVIHIGYATLLQTGYRRADLGVVYPVARGVGPVLTMVVAVGLLGERPGIAALTGGAVVVGGILIVTGRRLLRRGDRLRTGLLYGSATGAAIAAYTLWDSFAVTALGLEPILYFALSSVLQSAVMLPWVLRRRSLIRPTWRTDRRPVIIVAALSPLAYILVLYAMTTTPVALVAPVRESSIVIGALLAWWLFKEPDPVRRTLGAAVVCAGIGLIISG</sequence>
<evidence type="ECO:0000256" key="6">
    <source>
        <dbReference type="ARBA" id="ARBA00022519"/>
    </source>
</evidence>
<evidence type="ECO:0000256" key="8">
    <source>
        <dbReference type="ARBA" id="ARBA00022692"/>
    </source>
</evidence>
<dbReference type="RefSeq" id="WP_344682089.1">
    <property type="nucleotide sequence ID" value="NZ_BAAAVT010000006.1"/>
</dbReference>
<keyword evidence="7" id="KW-0441">Lipid A biosynthesis</keyword>
<comment type="similarity">
    <text evidence="2">Belongs to the EamA transporter family.</text>
</comment>
<keyword evidence="10 13" id="KW-1133">Transmembrane helix</keyword>
<evidence type="ECO:0000256" key="2">
    <source>
        <dbReference type="ARBA" id="ARBA00007362"/>
    </source>
</evidence>
<evidence type="ECO:0000259" key="14">
    <source>
        <dbReference type="Pfam" id="PF00892"/>
    </source>
</evidence>
<keyword evidence="6" id="KW-0997">Cell inner membrane</keyword>
<evidence type="ECO:0000256" key="5">
    <source>
        <dbReference type="ARBA" id="ARBA00022516"/>
    </source>
</evidence>
<evidence type="ECO:0000256" key="7">
    <source>
        <dbReference type="ARBA" id="ARBA00022556"/>
    </source>
</evidence>
<keyword evidence="4" id="KW-1003">Cell membrane</keyword>
<evidence type="ECO:0000313" key="15">
    <source>
        <dbReference type="EMBL" id="GAA3059498.1"/>
    </source>
</evidence>